<gene>
    <name evidence="1" type="ORF">ACAOBT_LOCUS12354</name>
</gene>
<dbReference type="InterPro" id="IPR052831">
    <property type="entry name" value="Apoptosis_promoter"/>
</dbReference>
<dbReference type="Pfam" id="PF16021">
    <property type="entry name" value="PDCD7"/>
    <property type="match status" value="1"/>
</dbReference>
<evidence type="ECO:0000313" key="2">
    <source>
        <dbReference type="Proteomes" id="UP001152888"/>
    </source>
</evidence>
<dbReference type="InterPro" id="IPR031974">
    <property type="entry name" value="PDCD7"/>
</dbReference>
<keyword evidence="2" id="KW-1185">Reference proteome</keyword>
<evidence type="ECO:0000313" key="1">
    <source>
        <dbReference type="EMBL" id="CAH1976864.1"/>
    </source>
</evidence>
<accession>A0A9P0KIW4</accession>
<dbReference type="Proteomes" id="UP001152888">
    <property type="component" value="Unassembled WGS sequence"/>
</dbReference>
<name>A0A9P0KIW4_ACAOB</name>
<dbReference type="EMBL" id="CAKOFQ010006852">
    <property type="protein sequence ID" value="CAH1976864.1"/>
    <property type="molecule type" value="Genomic_DNA"/>
</dbReference>
<dbReference type="PANTHER" id="PTHR48190:SF2">
    <property type="entry name" value="PROGRAMMED CELL DEATH PROTEIN 7"/>
    <property type="match status" value="1"/>
</dbReference>
<protein>
    <recommendedName>
        <fullName evidence="3">Programmed cell death protein 7</fullName>
    </recommendedName>
</protein>
<sequence>MNFFKYQNFSNRNVNIEVPLVTDPRTNILQTLYSQSNDEIWIESWLQQNSVYKPIPKVKINKADSISIREAQNSLKECLILLEKLSKIQQGMLANVDHIPSTDWKQKTLEIATFKDRFTKLMSKFENGEGIFALKKMLDKRKRKRLNKKKTKEFRKQQIEEKLINRVKLHKAIDEWLRSKQEEVEKCKTDENMKKDADCVLGEVTKKKSDARKQLTLIGALTKLRAVREQMASHRGEKMSAEDKQVFRTSMEKLSKMWEDSSRTYMTEEQRLKLMLEKTAVEDSKSIQLAKERKLLDEWYTVFFGPMEAISPENTMYWALTAAERDMETFIALRRSWDTFLVPPTNEMGSSIPIGWVLPDGNAGENWTKYLSNA</sequence>
<reference evidence="1" key="1">
    <citation type="submission" date="2022-03" db="EMBL/GenBank/DDBJ databases">
        <authorList>
            <person name="Sayadi A."/>
        </authorList>
    </citation>
    <scope>NUCLEOTIDE SEQUENCE</scope>
</reference>
<dbReference type="PANTHER" id="PTHR48190">
    <property type="entry name" value="PROGRAMMED CELL DEATH PROTEIN 7"/>
    <property type="match status" value="1"/>
</dbReference>
<comment type="caution">
    <text evidence="1">The sequence shown here is derived from an EMBL/GenBank/DDBJ whole genome shotgun (WGS) entry which is preliminary data.</text>
</comment>
<dbReference type="GO" id="GO:0005689">
    <property type="term" value="C:U12-type spliceosomal complex"/>
    <property type="evidence" value="ECO:0007669"/>
    <property type="project" value="TreeGrafter"/>
</dbReference>
<evidence type="ECO:0008006" key="3">
    <source>
        <dbReference type="Google" id="ProtNLM"/>
    </source>
</evidence>
<proteinExistence type="predicted"/>
<dbReference type="AlphaFoldDB" id="A0A9P0KIW4"/>
<dbReference type="OrthoDB" id="2289628at2759"/>
<organism evidence="1 2">
    <name type="scientific">Acanthoscelides obtectus</name>
    <name type="common">Bean weevil</name>
    <name type="synonym">Bruchus obtectus</name>
    <dbReference type="NCBI Taxonomy" id="200917"/>
    <lineage>
        <taxon>Eukaryota</taxon>
        <taxon>Metazoa</taxon>
        <taxon>Ecdysozoa</taxon>
        <taxon>Arthropoda</taxon>
        <taxon>Hexapoda</taxon>
        <taxon>Insecta</taxon>
        <taxon>Pterygota</taxon>
        <taxon>Neoptera</taxon>
        <taxon>Endopterygota</taxon>
        <taxon>Coleoptera</taxon>
        <taxon>Polyphaga</taxon>
        <taxon>Cucujiformia</taxon>
        <taxon>Chrysomeloidea</taxon>
        <taxon>Chrysomelidae</taxon>
        <taxon>Bruchinae</taxon>
        <taxon>Bruchini</taxon>
        <taxon>Acanthoscelides</taxon>
    </lineage>
</organism>